<comment type="similarity">
    <text evidence="2">Belongs to the rickettsiale 17 kDa surface antigen family.</text>
</comment>
<comment type="caution">
    <text evidence="10">The sequence shown here is derived from an EMBL/GenBank/DDBJ whole genome shotgun (WGS) entry which is preliminary data.</text>
</comment>
<evidence type="ECO:0000256" key="4">
    <source>
        <dbReference type="ARBA" id="ARBA00022729"/>
    </source>
</evidence>
<keyword evidence="5" id="KW-0472">Membrane</keyword>
<reference evidence="10 11" key="1">
    <citation type="submission" date="2014-02" db="EMBL/GenBank/DDBJ databases">
        <title>Draft genome sequence of Rickettsia buchneri sp. nov. ISO7T.</title>
        <authorList>
            <person name="Felsheim R.F."/>
            <person name="Kurtti T.J."/>
            <person name="Munderloh U.G."/>
        </authorList>
    </citation>
    <scope>NUCLEOTIDE SEQUENCE [LARGE SCALE GENOMIC DNA]</scope>
    <source>
        <strain evidence="10 11">ISO7</strain>
    </source>
</reference>
<keyword evidence="11" id="KW-1185">Reference proteome</keyword>
<organism evidence="10 11">
    <name type="scientific">Rickettsia tamurae subsp. buchneri</name>
    <dbReference type="NCBI Taxonomy" id="1462938"/>
    <lineage>
        <taxon>Bacteria</taxon>
        <taxon>Pseudomonadati</taxon>
        <taxon>Pseudomonadota</taxon>
        <taxon>Alphaproteobacteria</taxon>
        <taxon>Rickettsiales</taxon>
        <taxon>Rickettsiaceae</taxon>
        <taxon>Rickettsieae</taxon>
        <taxon>Rickettsia</taxon>
        <taxon>spotted fever group</taxon>
    </lineage>
</organism>
<evidence type="ECO:0000313" key="10">
    <source>
        <dbReference type="EMBL" id="KDO02968.1"/>
    </source>
</evidence>
<gene>
    <name evidence="10" type="ORF">REISMN_04185</name>
</gene>
<evidence type="ECO:0000256" key="2">
    <source>
        <dbReference type="ARBA" id="ARBA00008681"/>
    </source>
</evidence>
<dbReference type="Pfam" id="PF05433">
    <property type="entry name" value="Rick_17kDa_Anti"/>
    <property type="match status" value="1"/>
</dbReference>
<protein>
    <recommendedName>
        <fullName evidence="3">17 kDa surface antigen</fullName>
    </recommendedName>
</protein>
<keyword evidence="6" id="KW-0564">Palmitate</keyword>
<feature type="domain" description="Glycine zipper 2TM" evidence="9">
    <location>
        <begin position="78"/>
        <end position="115"/>
    </location>
</feature>
<evidence type="ECO:0000256" key="1">
    <source>
        <dbReference type="ARBA" id="ARBA00004459"/>
    </source>
</evidence>
<accession>A0A8E0WLR1</accession>
<dbReference type="GO" id="GO:0009279">
    <property type="term" value="C:cell outer membrane"/>
    <property type="evidence" value="ECO:0007669"/>
    <property type="project" value="UniProtKB-SubCell"/>
</dbReference>
<dbReference type="InterPro" id="IPR008816">
    <property type="entry name" value="Gly_zipper_2TM_dom"/>
</dbReference>
<evidence type="ECO:0000256" key="8">
    <source>
        <dbReference type="ARBA" id="ARBA00023288"/>
    </source>
</evidence>
<name>A0A8E0WLR1_9RICK</name>
<dbReference type="PANTHER" id="PTHR35603">
    <property type="match status" value="1"/>
</dbReference>
<evidence type="ECO:0000256" key="7">
    <source>
        <dbReference type="ARBA" id="ARBA00023237"/>
    </source>
</evidence>
<dbReference type="AlphaFoldDB" id="A0A8E0WLR1"/>
<evidence type="ECO:0000256" key="5">
    <source>
        <dbReference type="ARBA" id="ARBA00023136"/>
    </source>
</evidence>
<evidence type="ECO:0000313" key="11">
    <source>
        <dbReference type="Proteomes" id="UP000027161"/>
    </source>
</evidence>
<dbReference type="Proteomes" id="UP000027161">
    <property type="component" value="Unassembled WGS sequence"/>
</dbReference>
<dbReference type="EMBL" id="JFKF01000087">
    <property type="protein sequence ID" value="KDO02968.1"/>
    <property type="molecule type" value="Genomic_DNA"/>
</dbReference>
<keyword evidence="8" id="KW-0449">Lipoprotein</keyword>
<dbReference type="InterPro" id="IPR051407">
    <property type="entry name" value="Bact_OM_lipoprot/Surf_antigen"/>
</dbReference>
<evidence type="ECO:0000256" key="6">
    <source>
        <dbReference type="ARBA" id="ARBA00023139"/>
    </source>
</evidence>
<dbReference type="PANTHER" id="PTHR35603:SF1">
    <property type="entry name" value="OUTER MEMBRANE LIPOPROTEIN SLYB"/>
    <property type="match status" value="1"/>
</dbReference>
<keyword evidence="4" id="KW-0732">Signal</keyword>
<evidence type="ECO:0000259" key="9">
    <source>
        <dbReference type="Pfam" id="PF05433"/>
    </source>
</evidence>
<sequence>MSLFVIFLTLNLNVMHKIFHKSIIFIILATFISGCARDLSSNVYTSDSTLSLTLEGEVVSVRPVKIKELDRLSDNAGGMAAGGIAGGVLGSTVGQGNGTTAAIVGGALAGAAVGTILQDKLGQSKGYEYLIKVDTSKIKSDYYEGSTAMRNVISAAFTSGLITVVQGTDVNIRNGQKVYVIFSEKRTRIIPAN</sequence>
<keyword evidence="7" id="KW-0998">Cell outer membrane</keyword>
<evidence type="ECO:0000256" key="3">
    <source>
        <dbReference type="ARBA" id="ARBA00015281"/>
    </source>
</evidence>
<comment type="subcellular location">
    <subcellularLocation>
        <location evidence="1">Cell outer membrane</location>
        <topology evidence="1">Lipid-anchor</topology>
    </subcellularLocation>
</comment>
<proteinExistence type="inferred from homology"/>